<dbReference type="SUPFAM" id="SSF55658">
    <property type="entry name" value="L9 N-domain-like"/>
    <property type="match status" value="1"/>
</dbReference>
<feature type="region of interest" description="Disordered" evidence="2">
    <location>
        <begin position="315"/>
        <end position="351"/>
    </location>
</feature>
<dbReference type="EMBL" id="JAVXUP010004181">
    <property type="protein sequence ID" value="KAK2997460.1"/>
    <property type="molecule type" value="Genomic_DNA"/>
</dbReference>
<gene>
    <name evidence="4" type="ORF">RJ639_025966</name>
</gene>
<sequence>MERNKPPNISDMSKIIAQQIKGSFRTRQPTDSMEDIENYSGSPHEFNTLDKISLSSQQKIILDNLWVAHKKNDRKHIIACLNDLAKMFSKSNPDKQILIYVILDGKINGIFSSWAEVAFNTKGHKNAKFKKYPSFKEALRDANMYLVKPFHISPKLHHHIKPDDTASSSNVNSKDLEAENAQQMLRLDALEDHIQTLEESIQSLNMERESLIKKNQILEKKVTDLMAGASMKSALQDQDPISTLLSKVKEIAEKQEAMTDLLQSHDNKPSLGYDQWLESFADEVLRPLVREETSKVIDSGTPSFAIPTAYQKAYFQKEEDKDEKMTEQNDKKTVEQDSSTTNEDLVEVGPH</sequence>
<reference evidence="4" key="1">
    <citation type="submission" date="2022-12" db="EMBL/GenBank/DDBJ databases">
        <title>Draft genome assemblies for two species of Escallonia (Escalloniales).</title>
        <authorList>
            <person name="Chanderbali A."/>
            <person name="Dervinis C."/>
            <person name="Anghel I."/>
            <person name="Soltis D."/>
            <person name="Soltis P."/>
            <person name="Zapata F."/>
        </authorList>
    </citation>
    <scope>NUCLEOTIDE SEQUENCE</scope>
    <source>
        <strain evidence="4">UCBG64.0493</strain>
        <tissue evidence="4">Leaf</tissue>
    </source>
</reference>
<comment type="caution">
    <text evidence="4">The sequence shown here is derived from an EMBL/GenBank/DDBJ whole genome shotgun (WGS) entry which is preliminary data.</text>
</comment>
<accession>A0AA88UX74</accession>
<keyword evidence="1" id="KW-0175">Coiled coil</keyword>
<proteinExistence type="predicted"/>
<name>A0AA88UX74_9ASTE</name>
<feature type="domain" description="Ribonuclease H1 N-terminal" evidence="3">
    <location>
        <begin position="100"/>
        <end position="138"/>
    </location>
</feature>
<evidence type="ECO:0000313" key="5">
    <source>
        <dbReference type="Proteomes" id="UP001188597"/>
    </source>
</evidence>
<protein>
    <recommendedName>
        <fullName evidence="3">Ribonuclease H1 N-terminal domain-containing protein</fullName>
    </recommendedName>
</protein>
<dbReference type="Pfam" id="PF01693">
    <property type="entry name" value="Cauli_VI"/>
    <property type="match status" value="1"/>
</dbReference>
<evidence type="ECO:0000313" key="4">
    <source>
        <dbReference type="EMBL" id="KAK2997460.1"/>
    </source>
</evidence>
<evidence type="ECO:0000259" key="3">
    <source>
        <dbReference type="Pfam" id="PF01693"/>
    </source>
</evidence>
<dbReference type="Proteomes" id="UP001188597">
    <property type="component" value="Unassembled WGS sequence"/>
</dbReference>
<dbReference type="AlphaFoldDB" id="A0AA88UX74"/>
<feature type="coiled-coil region" evidence="1">
    <location>
        <begin position="173"/>
        <end position="221"/>
    </location>
</feature>
<dbReference type="InterPro" id="IPR037056">
    <property type="entry name" value="RNase_H1_N_sf"/>
</dbReference>
<feature type="compositionally biased region" description="Basic and acidic residues" evidence="2">
    <location>
        <begin position="315"/>
        <end position="335"/>
    </location>
</feature>
<dbReference type="InterPro" id="IPR009027">
    <property type="entry name" value="Ribosomal_bL9/RNase_H1_N"/>
</dbReference>
<evidence type="ECO:0000256" key="1">
    <source>
        <dbReference type="SAM" id="Coils"/>
    </source>
</evidence>
<dbReference type="InterPro" id="IPR011320">
    <property type="entry name" value="RNase_H1_N"/>
</dbReference>
<dbReference type="Gene3D" id="3.40.970.10">
    <property type="entry name" value="Ribonuclease H1, N-terminal domain"/>
    <property type="match status" value="1"/>
</dbReference>
<keyword evidence="5" id="KW-1185">Reference proteome</keyword>
<evidence type="ECO:0000256" key="2">
    <source>
        <dbReference type="SAM" id="MobiDB-lite"/>
    </source>
</evidence>
<organism evidence="4 5">
    <name type="scientific">Escallonia herrerae</name>
    <dbReference type="NCBI Taxonomy" id="1293975"/>
    <lineage>
        <taxon>Eukaryota</taxon>
        <taxon>Viridiplantae</taxon>
        <taxon>Streptophyta</taxon>
        <taxon>Embryophyta</taxon>
        <taxon>Tracheophyta</taxon>
        <taxon>Spermatophyta</taxon>
        <taxon>Magnoliopsida</taxon>
        <taxon>eudicotyledons</taxon>
        <taxon>Gunneridae</taxon>
        <taxon>Pentapetalae</taxon>
        <taxon>asterids</taxon>
        <taxon>campanulids</taxon>
        <taxon>Escalloniales</taxon>
        <taxon>Escalloniaceae</taxon>
        <taxon>Escallonia</taxon>
    </lineage>
</organism>